<sequence length="134" mass="14829">MDVFLAVRRKKTTIFLSLKENAEVLEVKQMIEGILKVPPEDQLLLFQSTAMYDHKPLAHYGLTDQTARAHSPATLGLCLRDPDTEQFEALDITPYSNPPELPEVMRCQENQPPPSVSTVSNPTAQAEAAAASRP</sequence>
<organism evidence="3">
    <name type="scientific">Mesocestoides corti</name>
    <name type="common">Flatworm</name>
    <dbReference type="NCBI Taxonomy" id="53468"/>
    <lineage>
        <taxon>Eukaryota</taxon>
        <taxon>Metazoa</taxon>
        <taxon>Spiralia</taxon>
        <taxon>Lophotrochozoa</taxon>
        <taxon>Platyhelminthes</taxon>
        <taxon>Cestoda</taxon>
        <taxon>Eucestoda</taxon>
        <taxon>Cyclophyllidea</taxon>
        <taxon>Mesocestoididae</taxon>
        <taxon>Mesocestoides</taxon>
    </lineage>
</organism>
<dbReference type="InterPro" id="IPR000626">
    <property type="entry name" value="Ubiquitin-like_dom"/>
</dbReference>
<dbReference type="AlphaFoldDB" id="A0A5K3EY29"/>
<dbReference type="Pfam" id="PF00240">
    <property type="entry name" value="ubiquitin"/>
    <property type="match status" value="1"/>
</dbReference>
<evidence type="ECO:0000259" key="2">
    <source>
        <dbReference type="PROSITE" id="PS50053"/>
    </source>
</evidence>
<accession>A0A5K3EY29</accession>
<dbReference type="SUPFAM" id="SSF54236">
    <property type="entry name" value="Ubiquitin-like"/>
    <property type="match status" value="1"/>
</dbReference>
<feature type="domain" description="Ubiquitin-like" evidence="2">
    <location>
        <begin position="1"/>
        <end position="66"/>
    </location>
</feature>
<protein>
    <submittedName>
        <fullName evidence="3">Ubiquitin-like domain-containing protein</fullName>
    </submittedName>
</protein>
<dbReference type="GO" id="GO:0070449">
    <property type="term" value="C:elongin complex"/>
    <property type="evidence" value="ECO:0007669"/>
    <property type="project" value="InterPro"/>
</dbReference>
<evidence type="ECO:0000256" key="1">
    <source>
        <dbReference type="SAM" id="MobiDB-lite"/>
    </source>
</evidence>
<dbReference type="PANTHER" id="PTHR13248:SF4">
    <property type="entry name" value="ELONGIN B"/>
    <property type="match status" value="1"/>
</dbReference>
<dbReference type="WBParaSite" id="MCU_003479-RA">
    <property type="protein sequence ID" value="MCU_003479-RA"/>
    <property type="gene ID" value="MCU_003479"/>
</dbReference>
<dbReference type="PROSITE" id="PS50053">
    <property type="entry name" value="UBIQUITIN_2"/>
    <property type="match status" value="1"/>
</dbReference>
<proteinExistence type="predicted"/>
<dbReference type="PANTHER" id="PTHR13248">
    <property type="entry name" value="TRANSCRIPTION ELONGATION FACTOR B POLYPEPTIDE 2"/>
    <property type="match status" value="1"/>
</dbReference>
<dbReference type="SMART" id="SM00213">
    <property type="entry name" value="UBQ"/>
    <property type="match status" value="1"/>
</dbReference>
<name>A0A5K3EY29_MESCO</name>
<dbReference type="InterPro" id="IPR029071">
    <property type="entry name" value="Ubiquitin-like_domsf"/>
</dbReference>
<dbReference type="GO" id="GO:0030891">
    <property type="term" value="C:VCB complex"/>
    <property type="evidence" value="ECO:0007669"/>
    <property type="project" value="InterPro"/>
</dbReference>
<dbReference type="Gene3D" id="3.10.20.90">
    <property type="entry name" value="Phosphatidylinositol 3-kinase Catalytic Subunit, Chain A, domain 1"/>
    <property type="match status" value="1"/>
</dbReference>
<feature type="region of interest" description="Disordered" evidence="1">
    <location>
        <begin position="96"/>
        <end position="134"/>
    </location>
</feature>
<dbReference type="InterPro" id="IPR039049">
    <property type="entry name" value="ELOB"/>
</dbReference>
<dbReference type="GO" id="GO:0006368">
    <property type="term" value="P:transcription elongation by RNA polymerase II"/>
    <property type="evidence" value="ECO:0007669"/>
    <property type="project" value="InterPro"/>
</dbReference>
<reference evidence="3" key="1">
    <citation type="submission" date="2019-11" db="UniProtKB">
        <authorList>
            <consortium name="WormBaseParasite"/>
        </authorList>
    </citation>
    <scope>IDENTIFICATION</scope>
</reference>
<evidence type="ECO:0000313" key="3">
    <source>
        <dbReference type="WBParaSite" id="MCU_003479-RA"/>
    </source>
</evidence>